<dbReference type="OrthoDB" id="77038at2759"/>
<dbReference type="AlphaFoldDB" id="A0A7J6PJ90"/>
<feature type="domain" description="WRKY19-like zinc finger" evidence="1">
    <location>
        <begin position="104"/>
        <end position="128"/>
    </location>
</feature>
<evidence type="ECO:0000313" key="2">
    <source>
        <dbReference type="EMBL" id="KAF4696199.1"/>
    </source>
</evidence>
<dbReference type="Proteomes" id="UP000541610">
    <property type="component" value="Unassembled WGS sequence"/>
</dbReference>
<dbReference type="Pfam" id="PF24906">
    <property type="entry name" value="Zf_WRKY19"/>
    <property type="match status" value="2"/>
</dbReference>
<evidence type="ECO:0000313" key="3">
    <source>
        <dbReference type="Proteomes" id="UP000541610"/>
    </source>
</evidence>
<name>A0A7J6PJ90_PEROL</name>
<comment type="caution">
    <text evidence="2">The sequence shown here is derived from an EMBL/GenBank/DDBJ whole genome shotgun (WGS) entry which is preliminary data.</text>
</comment>
<sequence>MDPFHPSSYEDYVTVEYIDAGEGSGECPTIIMQTCTLQQQPEQQRKKDWKKTQRLCQHADGCSRFAQGATRLCISHGGGRRCRMDECEKSAVGKSDYCVRHGGGRRCEHDGCTKSARGKSGLCFAHGGGGGQKCKYRGCGKSAQRPNNLCIAHGSGGGGGRQGGSPQHNVPTRAPHDYCFDDGRVEGAARWEPSPSQTMPLPLDTNPMLLPPPLPSAIPTDTLLYPSSDHTTIHDYDNSPLLDFLANCSGRSLGQMIVNDDNEVPMSLSYNLMLPPL</sequence>
<protein>
    <recommendedName>
        <fullName evidence="1">WRKY19-like zinc finger domain-containing protein</fullName>
    </recommendedName>
</protein>
<dbReference type="EMBL" id="JABANP010000013">
    <property type="protein sequence ID" value="KAF4696199.1"/>
    <property type="molecule type" value="Genomic_DNA"/>
</dbReference>
<organism evidence="2 3">
    <name type="scientific">Perkinsus olseni</name>
    <name type="common">Perkinsus atlanticus</name>
    <dbReference type="NCBI Taxonomy" id="32597"/>
    <lineage>
        <taxon>Eukaryota</taxon>
        <taxon>Sar</taxon>
        <taxon>Alveolata</taxon>
        <taxon>Perkinsozoa</taxon>
        <taxon>Perkinsea</taxon>
        <taxon>Perkinsida</taxon>
        <taxon>Perkinsidae</taxon>
        <taxon>Perkinsus</taxon>
    </lineage>
</organism>
<dbReference type="PANTHER" id="PTHR31827">
    <property type="entry name" value="EMB|CAB89363.1"/>
    <property type="match status" value="1"/>
</dbReference>
<dbReference type="InterPro" id="IPR056866">
    <property type="entry name" value="Znf_WRKY19"/>
</dbReference>
<dbReference type="PANTHER" id="PTHR31827:SF1">
    <property type="entry name" value="EMB|CAB89363.1"/>
    <property type="match status" value="1"/>
</dbReference>
<proteinExistence type="predicted"/>
<accession>A0A7J6PJ90</accession>
<reference evidence="2 3" key="1">
    <citation type="submission" date="2020-04" db="EMBL/GenBank/DDBJ databases">
        <title>Perkinsus olseni comparative genomics.</title>
        <authorList>
            <person name="Bogema D.R."/>
        </authorList>
    </citation>
    <scope>NUCLEOTIDE SEQUENCE [LARGE SCALE GENOMIC DNA]</scope>
    <source>
        <strain evidence="2">00978-12</strain>
    </source>
</reference>
<feature type="domain" description="WRKY19-like zinc finger" evidence="1">
    <location>
        <begin position="79"/>
        <end position="103"/>
    </location>
</feature>
<gene>
    <name evidence="2" type="ORF">FOZ60_001876</name>
</gene>
<evidence type="ECO:0000259" key="1">
    <source>
        <dbReference type="Pfam" id="PF24906"/>
    </source>
</evidence>